<evidence type="ECO:0000256" key="2">
    <source>
        <dbReference type="RuleBase" id="RU367139"/>
    </source>
</evidence>
<dbReference type="GO" id="GO:0016807">
    <property type="term" value="F:cysteine-type carboxypeptidase activity"/>
    <property type="evidence" value="ECO:0007669"/>
    <property type="project" value="TreeGrafter"/>
</dbReference>
<keyword evidence="2" id="KW-0788">Thiol protease</keyword>
<evidence type="ECO:0000259" key="4">
    <source>
        <dbReference type="Pfam" id="PF04424"/>
    </source>
</evidence>
<protein>
    <recommendedName>
        <fullName evidence="2">Ubiquitin carboxyl-terminal hydrolase</fullName>
        <ecNumber evidence="2">3.4.19.12</ecNumber>
    </recommendedName>
</protein>
<dbReference type="Pfam" id="PF04424">
    <property type="entry name" value="MINDY_DUB"/>
    <property type="match status" value="1"/>
</dbReference>
<dbReference type="Proteomes" id="UP000827092">
    <property type="component" value="Unassembled WGS sequence"/>
</dbReference>
<comment type="caution">
    <text evidence="5">The sequence shown here is derived from an EMBL/GenBank/DDBJ whole genome shotgun (WGS) entry which is preliminary data.</text>
</comment>
<feature type="region of interest" description="Disordered" evidence="3">
    <location>
        <begin position="394"/>
        <end position="443"/>
    </location>
</feature>
<dbReference type="PANTHER" id="PTHR18063:SF6">
    <property type="entry name" value="UBIQUITIN CARBOXYL-TERMINAL HYDROLASE"/>
    <property type="match status" value="1"/>
</dbReference>
<feature type="compositionally biased region" description="Basic and acidic residues" evidence="3">
    <location>
        <begin position="394"/>
        <end position="409"/>
    </location>
</feature>
<sequence>MTSMQENPELSPSSDTEVAMDTDEPCIENAVDNCNEISAEISEQPQIVASTSRDTIDSGASKSPVKEKLEDKNDFIYQIKWVSRNGRKSPIITQNENGPCPLIAITNVLIMKDRVKVPNLVDFVTTENLMEYLGNCLLESIPKNVPKGTQLNFEQNMNDAMAVLPKLQTGLDVNVKFTGISDFEYTPECIIFDLLRIPLYHGWLVDPQMSEVMSAVGKCSYNQLVEKIINAKCCSDVDKVSEALVAENFLERTASQLTYHGLCELTSKLKDDELCVLFRNNHFSSLVKHKNCLYQLVTDQGFVNENVVWETLNNIEGDGQFVDSNFVLVPPKSSSEMPMTSDVSEEKQIDQDFLVALSLQEEQQKQQSSEQEWEDFKKSRLGISDGLTDEELARRLQEEELKQEQEHSNHLQQQQHNNPRHSPPNDNSPRNGNNTRSRDCVIL</sequence>
<comment type="function">
    <text evidence="2">Hydrolase that can specifically remove 'Lys-48'-linked conjugated ubiquitin from proteins. Has exodeubiquitinase activity and has a preference for long polyubiquitin chains. May play a regulatory role at the level of protein turnover.</text>
</comment>
<feature type="compositionally biased region" description="Polar residues" evidence="3">
    <location>
        <begin position="424"/>
        <end position="435"/>
    </location>
</feature>
<dbReference type="InterPro" id="IPR033979">
    <property type="entry name" value="MINDY_domain"/>
</dbReference>
<feature type="domain" description="MINDY deubiquitinase" evidence="4">
    <location>
        <begin position="77"/>
        <end position="326"/>
    </location>
</feature>
<evidence type="ECO:0000256" key="3">
    <source>
        <dbReference type="SAM" id="MobiDB-lite"/>
    </source>
</evidence>
<evidence type="ECO:0000313" key="5">
    <source>
        <dbReference type="EMBL" id="KAG8198506.1"/>
    </source>
</evidence>
<feature type="region of interest" description="Disordered" evidence="3">
    <location>
        <begin position="1"/>
        <end position="24"/>
    </location>
</feature>
<feature type="compositionally biased region" description="Polar residues" evidence="3">
    <location>
        <begin position="1"/>
        <end position="16"/>
    </location>
</feature>
<dbReference type="GO" id="GO:0006508">
    <property type="term" value="P:proteolysis"/>
    <property type="evidence" value="ECO:0007669"/>
    <property type="project" value="UniProtKB-KW"/>
</dbReference>
<evidence type="ECO:0000313" key="6">
    <source>
        <dbReference type="Proteomes" id="UP000827092"/>
    </source>
</evidence>
<proteinExistence type="inferred from homology"/>
<evidence type="ECO:0000256" key="1">
    <source>
        <dbReference type="ARBA" id="ARBA00006616"/>
    </source>
</evidence>
<dbReference type="GO" id="GO:0005829">
    <property type="term" value="C:cytosol"/>
    <property type="evidence" value="ECO:0007669"/>
    <property type="project" value="TreeGrafter"/>
</dbReference>
<keyword evidence="2" id="KW-0833">Ubl conjugation pathway</keyword>
<keyword evidence="2" id="KW-0378">Hydrolase</keyword>
<dbReference type="PANTHER" id="PTHR18063">
    <property type="entry name" value="NF-E2 INDUCIBLE PROTEIN"/>
    <property type="match status" value="1"/>
</dbReference>
<accession>A0AAV6VSN3</accession>
<gene>
    <name evidence="5" type="ORF">JTE90_017372</name>
</gene>
<feature type="region of interest" description="Disordered" evidence="3">
    <location>
        <begin position="42"/>
        <end position="67"/>
    </location>
</feature>
<keyword evidence="2" id="KW-0645">Protease</keyword>
<feature type="compositionally biased region" description="Polar residues" evidence="3">
    <location>
        <begin position="42"/>
        <end position="61"/>
    </location>
</feature>
<dbReference type="AlphaFoldDB" id="A0AAV6VSN3"/>
<dbReference type="GO" id="GO:0004843">
    <property type="term" value="F:cysteine-type deubiquitinase activity"/>
    <property type="evidence" value="ECO:0007669"/>
    <property type="project" value="UniProtKB-UniRule"/>
</dbReference>
<name>A0AAV6VSN3_9ARAC</name>
<comment type="catalytic activity">
    <reaction evidence="2">
        <text>Thiol-dependent hydrolysis of ester, thioester, amide, peptide and isopeptide bonds formed by the C-terminal Gly of ubiquitin (a 76-residue protein attached to proteins as an intracellular targeting signal).</text>
        <dbReference type="EC" id="3.4.19.12"/>
    </reaction>
</comment>
<dbReference type="GO" id="GO:0071944">
    <property type="term" value="C:cell periphery"/>
    <property type="evidence" value="ECO:0007669"/>
    <property type="project" value="TreeGrafter"/>
</dbReference>
<dbReference type="GO" id="GO:1990380">
    <property type="term" value="F:K48-linked deubiquitinase activity"/>
    <property type="evidence" value="ECO:0007669"/>
    <property type="project" value="UniProtKB-UniRule"/>
</dbReference>
<reference evidence="5 6" key="1">
    <citation type="journal article" date="2022" name="Nat. Ecol. Evol.">
        <title>A masculinizing supergene underlies an exaggerated male reproductive morph in a spider.</title>
        <authorList>
            <person name="Hendrickx F."/>
            <person name="De Corte Z."/>
            <person name="Sonet G."/>
            <person name="Van Belleghem S.M."/>
            <person name="Kostlbacher S."/>
            <person name="Vangestel C."/>
        </authorList>
    </citation>
    <scope>NUCLEOTIDE SEQUENCE [LARGE SCALE GENOMIC DNA]</scope>
    <source>
        <strain evidence="5">W744_W776</strain>
    </source>
</reference>
<organism evidence="5 6">
    <name type="scientific">Oedothorax gibbosus</name>
    <dbReference type="NCBI Taxonomy" id="931172"/>
    <lineage>
        <taxon>Eukaryota</taxon>
        <taxon>Metazoa</taxon>
        <taxon>Ecdysozoa</taxon>
        <taxon>Arthropoda</taxon>
        <taxon>Chelicerata</taxon>
        <taxon>Arachnida</taxon>
        <taxon>Araneae</taxon>
        <taxon>Araneomorphae</taxon>
        <taxon>Entelegynae</taxon>
        <taxon>Araneoidea</taxon>
        <taxon>Linyphiidae</taxon>
        <taxon>Erigoninae</taxon>
        <taxon>Oedothorax</taxon>
    </lineage>
</organism>
<dbReference type="GO" id="GO:0140934">
    <property type="term" value="F:histone deubiquitinase activity"/>
    <property type="evidence" value="ECO:0007669"/>
    <property type="project" value="UniProtKB-UniRule"/>
</dbReference>
<comment type="similarity">
    <text evidence="1 2">Belongs to the MINDY deubiquitinase family. FAM63 subfamily.</text>
</comment>
<dbReference type="InterPro" id="IPR007518">
    <property type="entry name" value="MINDY"/>
</dbReference>
<dbReference type="GO" id="GO:0071108">
    <property type="term" value="P:protein K48-linked deubiquitination"/>
    <property type="evidence" value="ECO:0007669"/>
    <property type="project" value="TreeGrafter"/>
</dbReference>
<dbReference type="EMBL" id="JAFNEN010000039">
    <property type="protein sequence ID" value="KAG8198506.1"/>
    <property type="molecule type" value="Genomic_DNA"/>
</dbReference>
<dbReference type="GO" id="GO:0036435">
    <property type="term" value="F:K48-linked polyubiquitin modification-dependent protein binding"/>
    <property type="evidence" value="ECO:0007669"/>
    <property type="project" value="UniProtKB-UniRule"/>
</dbReference>
<dbReference type="EC" id="3.4.19.12" evidence="2"/>
<keyword evidence="6" id="KW-1185">Reference proteome</keyword>